<name>A0A1F7ISP9_9BACT</name>
<dbReference type="InterPro" id="IPR038573">
    <property type="entry name" value="BrnT_sf"/>
</dbReference>
<dbReference type="InterPro" id="IPR007460">
    <property type="entry name" value="BrnT_toxin"/>
</dbReference>
<organism evidence="1 2">
    <name type="scientific">Candidatus Roizmanbacteria bacterium RIFCSPLOWO2_01_FULL_38_12</name>
    <dbReference type="NCBI Taxonomy" id="1802061"/>
    <lineage>
        <taxon>Bacteria</taxon>
        <taxon>Candidatus Roizmaniibacteriota</taxon>
    </lineage>
</organism>
<comment type="caution">
    <text evidence="1">The sequence shown here is derived from an EMBL/GenBank/DDBJ whole genome shotgun (WGS) entry which is preliminary data.</text>
</comment>
<evidence type="ECO:0008006" key="3">
    <source>
        <dbReference type="Google" id="ProtNLM"/>
    </source>
</evidence>
<dbReference type="EMBL" id="MGAL01000043">
    <property type="protein sequence ID" value="OGK46388.1"/>
    <property type="molecule type" value="Genomic_DNA"/>
</dbReference>
<dbReference type="Proteomes" id="UP000177141">
    <property type="component" value="Unassembled WGS sequence"/>
</dbReference>
<gene>
    <name evidence="1" type="ORF">A3A93_03390</name>
</gene>
<dbReference type="Pfam" id="PF04365">
    <property type="entry name" value="BrnT_toxin"/>
    <property type="match status" value="1"/>
</dbReference>
<evidence type="ECO:0000313" key="1">
    <source>
        <dbReference type="EMBL" id="OGK46388.1"/>
    </source>
</evidence>
<sequence>MKISSLIWDHWNADHIKKHNVTCKEVEELCSGKHKQQPTYKQRVLIIGKIKSGRALTVVLTEQSPGRCYVITARDTSKKERRKFL</sequence>
<evidence type="ECO:0000313" key="2">
    <source>
        <dbReference type="Proteomes" id="UP000177141"/>
    </source>
</evidence>
<accession>A0A1F7ISP9</accession>
<reference evidence="1 2" key="1">
    <citation type="journal article" date="2016" name="Nat. Commun.">
        <title>Thousands of microbial genomes shed light on interconnected biogeochemical processes in an aquifer system.</title>
        <authorList>
            <person name="Anantharaman K."/>
            <person name="Brown C.T."/>
            <person name="Hug L.A."/>
            <person name="Sharon I."/>
            <person name="Castelle C.J."/>
            <person name="Probst A.J."/>
            <person name="Thomas B.C."/>
            <person name="Singh A."/>
            <person name="Wilkins M.J."/>
            <person name="Karaoz U."/>
            <person name="Brodie E.L."/>
            <person name="Williams K.H."/>
            <person name="Hubbard S.S."/>
            <person name="Banfield J.F."/>
        </authorList>
    </citation>
    <scope>NUCLEOTIDE SEQUENCE [LARGE SCALE GENOMIC DNA]</scope>
</reference>
<dbReference type="AlphaFoldDB" id="A0A1F7ISP9"/>
<proteinExistence type="predicted"/>
<protein>
    <recommendedName>
        <fullName evidence="3">Toxin</fullName>
    </recommendedName>
</protein>
<dbReference type="Gene3D" id="3.10.450.530">
    <property type="entry name" value="Ribonuclease toxin, BrnT, of type II toxin-antitoxin system"/>
    <property type="match status" value="1"/>
</dbReference>